<dbReference type="GO" id="GO:0016887">
    <property type="term" value="F:ATP hydrolysis activity"/>
    <property type="evidence" value="ECO:0007669"/>
    <property type="project" value="InterPro"/>
</dbReference>
<dbReference type="SUPFAM" id="SSF52540">
    <property type="entry name" value="P-loop containing nucleoside triphosphate hydrolases"/>
    <property type="match status" value="1"/>
</dbReference>
<dbReference type="InterPro" id="IPR051396">
    <property type="entry name" value="Bact_Antivir_Def_Nuclease"/>
</dbReference>
<dbReference type="Gene3D" id="3.40.50.300">
    <property type="entry name" value="P-loop containing nucleotide triphosphate hydrolases"/>
    <property type="match status" value="1"/>
</dbReference>
<proteinExistence type="predicted"/>
<gene>
    <name evidence="2" type="ORF">EZS27_009344</name>
</gene>
<dbReference type="EMBL" id="SNRY01000298">
    <property type="protein sequence ID" value="KAA6342939.1"/>
    <property type="molecule type" value="Genomic_DNA"/>
</dbReference>
<protein>
    <recommendedName>
        <fullName evidence="1">ATPase AAA-type core domain-containing protein</fullName>
    </recommendedName>
</protein>
<feature type="domain" description="ATPase AAA-type core" evidence="1">
    <location>
        <begin position="24"/>
        <end position="313"/>
    </location>
</feature>
<dbReference type="InterPro" id="IPR003959">
    <property type="entry name" value="ATPase_AAA_core"/>
</dbReference>
<comment type="caution">
    <text evidence="2">The sequence shown here is derived from an EMBL/GenBank/DDBJ whole genome shotgun (WGS) entry which is preliminary data.</text>
</comment>
<dbReference type="GO" id="GO:0005524">
    <property type="term" value="F:ATP binding"/>
    <property type="evidence" value="ECO:0007669"/>
    <property type="project" value="InterPro"/>
</dbReference>
<evidence type="ECO:0000313" key="2">
    <source>
        <dbReference type="EMBL" id="KAA6342939.1"/>
    </source>
</evidence>
<name>A0A5J4SA06_9ZZZZ</name>
<organism evidence="2">
    <name type="scientific">termite gut metagenome</name>
    <dbReference type="NCBI Taxonomy" id="433724"/>
    <lineage>
        <taxon>unclassified sequences</taxon>
        <taxon>metagenomes</taxon>
        <taxon>organismal metagenomes</taxon>
    </lineage>
</organism>
<dbReference type="PANTHER" id="PTHR43581">
    <property type="entry name" value="ATP/GTP PHOSPHATASE"/>
    <property type="match status" value="1"/>
</dbReference>
<dbReference type="AlphaFoldDB" id="A0A5J4SA06"/>
<sequence length="378" mass="43629">MKESIIIKNFGPIKEIEIKDIRPFTVFIGESGSGKSTIMKVIVLFRWIYKMLNIRSYLKHANISQSPFNFDFPAYLKNNGLSEYIKQDTDILYQKGETKIHYSKKLATSPIVKENELSLEKMSFISDKRNIIPDILSGEADVESFFLKETCDDFIIASKSKSASELNIDYLGVRYFSEKTSSGIKYFIKSISDTRKHDPIKLENSSSGMQNVIPLSAIVEYFSKDYDFNGQFNKMIFNFMAQNDNLKDFKAGLNIGEIKQRNIHIHIEEPEQSLYPESQRNLLNFIVNRCFVEKHSDYKMTIMMATHSPYIINHLNLLIKANDKDKLIEGAKLSYDDLSAYQVANGKIIDLKIKNERLVDTNLLSDTINDIYDQYNQL</sequence>
<accession>A0A5J4SA06</accession>
<dbReference type="Pfam" id="PF13304">
    <property type="entry name" value="AAA_21"/>
    <property type="match status" value="1"/>
</dbReference>
<reference evidence="2" key="1">
    <citation type="submission" date="2019-03" db="EMBL/GenBank/DDBJ databases">
        <title>Single cell metagenomics reveals metabolic interactions within the superorganism composed of flagellate Streblomastix strix and complex community of Bacteroidetes bacteria on its surface.</title>
        <authorList>
            <person name="Treitli S.C."/>
            <person name="Kolisko M."/>
            <person name="Husnik F."/>
            <person name="Keeling P."/>
            <person name="Hampl V."/>
        </authorList>
    </citation>
    <scope>NUCLEOTIDE SEQUENCE</scope>
    <source>
        <strain evidence="2">STM</strain>
    </source>
</reference>
<dbReference type="PANTHER" id="PTHR43581:SF3">
    <property type="entry name" value="AAA+ ATPASE DOMAIN-CONTAINING PROTEIN"/>
    <property type="match status" value="1"/>
</dbReference>
<evidence type="ECO:0000259" key="1">
    <source>
        <dbReference type="Pfam" id="PF13304"/>
    </source>
</evidence>
<dbReference type="InterPro" id="IPR027417">
    <property type="entry name" value="P-loop_NTPase"/>
</dbReference>